<dbReference type="PANTHER" id="PTHR23235">
    <property type="entry name" value="KRUEPPEL-LIKE TRANSCRIPTION FACTOR"/>
    <property type="match status" value="1"/>
</dbReference>
<keyword evidence="1" id="KW-0479">Metal-binding</keyword>
<dbReference type="Gene3D" id="3.30.160.60">
    <property type="entry name" value="Classic Zinc Finger"/>
    <property type="match status" value="2"/>
</dbReference>
<evidence type="ECO:0000313" key="6">
    <source>
        <dbReference type="EMBL" id="KUJ15348.1"/>
    </source>
</evidence>
<organism evidence="6 7">
    <name type="scientific">Mollisia scopiformis</name>
    <name type="common">Conifer needle endophyte fungus</name>
    <name type="synonym">Phialocephala scopiformis</name>
    <dbReference type="NCBI Taxonomy" id="149040"/>
    <lineage>
        <taxon>Eukaryota</taxon>
        <taxon>Fungi</taxon>
        <taxon>Dikarya</taxon>
        <taxon>Ascomycota</taxon>
        <taxon>Pezizomycotina</taxon>
        <taxon>Leotiomycetes</taxon>
        <taxon>Helotiales</taxon>
        <taxon>Mollisiaceae</taxon>
        <taxon>Mollisia</taxon>
    </lineage>
</organism>
<evidence type="ECO:0000256" key="2">
    <source>
        <dbReference type="ARBA" id="ARBA00022771"/>
    </source>
</evidence>
<protein>
    <recommendedName>
        <fullName evidence="5">C2H2-type domain-containing protein</fullName>
    </recommendedName>
</protein>
<dbReference type="PROSITE" id="PS00028">
    <property type="entry name" value="ZINC_FINGER_C2H2_1"/>
    <property type="match status" value="1"/>
</dbReference>
<dbReference type="InterPro" id="IPR059095">
    <property type="entry name" value="Znf_C2H2_17_2nd"/>
</dbReference>
<dbReference type="EMBL" id="KQ947418">
    <property type="protein sequence ID" value="KUJ15348.1"/>
    <property type="molecule type" value="Genomic_DNA"/>
</dbReference>
<accession>A0A194X587</accession>
<dbReference type="InParanoid" id="A0A194X587"/>
<name>A0A194X587_MOLSC</name>
<dbReference type="Proteomes" id="UP000070700">
    <property type="component" value="Unassembled WGS sequence"/>
</dbReference>
<evidence type="ECO:0000313" key="7">
    <source>
        <dbReference type="Proteomes" id="UP000070700"/>
    </source>
</evidence>
<feature type="domain" description="C2H2-type" evidence="5">
    <location>
        <begin position="184"/>
        <end position="213"/>
    </location>
</feature>
<dbReference type="OrthoDB" id="5430869at2759"/>
<keyword evidence="7" id="KW-1185">Reference proteome</keyword>
<sequence>MVSLMGNRTLVTTSGDSELCQRNLANPFLPSHQQSNNNASTSATMQLSHQPDSFTSNLWSDKIRYGTPTDYTGELVGFQSPPTTTFSFDTLQPFDTFDLNDDFILFDNATDFNYDSSMGMAELFQTDFNSTQESQPMYTFGSPGSEVSASGVNEFTLQAPDRNNQDSIQPQTLSSAPHRPATRYNCAHATCQASYKRRYELYRHQRVHNGVRNHVCHFVGCHKAAPNGFARKDHLRQHLRQVHGV</sequence>
<dbReference type="FunCoup" id="A0A194X587">
    <property type="interactions" value="411"/>
</dbReference>
<dbReference type="Pfam" id="PF26176">
    <property type="entry name" value="zf_C2H2_17_2"/>
    <property type="match status" value="1"/>
</dbReference>
<dbReference type="KEGG" id="psco:LY89DRAFT_110461"/>
<evidence type="ECO:0000256" key="4">
    <source>
        <dbReference type="PROSITE-ProRule" id="PRU00042"/>
    </source>
</evidence>
<proteinExistence type="predicted"/>
<dbReference type="InterPro" id="IPR036236">
    <property type="entry name" value="Znf_C2H2_sf"/>
</dbReference>
<evidence type="ECO:0000256" key="1">
    <source>
        <dbReference type="ARBA" id="ARBA00022723"/>
    </source>
</evidence>
<dbReference type="GO" id="GO:0000981">
    <property type="term" value="F:DNA-binding transcription factor activity, RNA polymerase II-specific"/>
    <property type="evidence" value="ECO:0007669"/>
    <property type="project" value="TreeGrafter"/>
</dbReference>
<evidence type="ECO:0000256" key="3">
    <source>
        <dbReference type="ARBA" id="ARBA00022833"/>
    </source>
</evidence>
<dbReference type="AlphaFoldDB" id="A0A194X587"/>
<dbReference type="InterPro" id="IPR013087">
    <property type="entry name" value="Znf_C2H2_type"/>
</dbReference>
<dbReference type="RefSeq" id="XP_018069703.1">
    <property type="nucleotide sequence ID" value="XM_018205067.1"/>
</dbReference>
<dbReference type="GeneID" id="28814793"/>
<dbReference type="GO" id="GO:0008270">
    <property type="term" value="F:zinc ion binding"/>
    <property type="evidence" value="ECO:0007669"/>
    <property type="project" value="UniProtKB-KW"/>
</dbReference>
<dbReference type="SMART" id="SM00355">
    <property type="entry name" value="ZnF_C2H2"/>
    <property type="match status" value="2"/>
</dbReference>
<keyword evidence="2 4" id="KW-0863">Zinc-finger</keyword>
<keyword evidence="3" id="KW-0862">Zinc</keyword>
<dbReference type="SUPFAM" id="SSF57667">
    <property type="entry name" value="beta-beta-alpha zinc fingers"/>
    <property type="match status" value="2"/>
</dbReference>
<gene>
    <name evidence="6" type="ORF">LY89DRAFT_110461</name>
</gene>
<reference evidence="6 7" key="1">
    <citation type="submission" date="2015-10" db="EMBL/GenBank/DDBJ databases">
        <title>Full genome of DAOMC 229536 Phialocephala scopiformis, a fungal endophyte of spruce producing the potent anti-insectan compound rugulosin.</title>
        <authorList>
            <consortium name="DOE Joint Genome Institute"/>
            <person name="Walker A.K."/>
            <person name="Frasz S.L."/>
            <person name="Seifert K.A."/>
            <person name="Miller J.D."/>
            <person name="Mondo S.J."/>
            <person name="Labutti K."/>
            <person name="Lipzen A."/>
            <person name="Dockter R."/>
            <person name="Kennedy M."/>
            <person name="Grigoriev I.V."/>
            <person name="Spatafora J.W."/>
        </authorList>
    </citation>
    <scope>NUCLEOTIDE SEQUENCE [LARGE SCALE GENOMIC DNA]</scope>
    <source>
        <strain evidence="6 7">CBS 120377</strain>
    </source>
</reference>
<dbReference type="PANTHER" id="PTHR23235:SF120">
    <property type="entry name" value="KRUPPEL-LIKE FACTOR 15"/>
    <property type="match status" value="1"/>
</dbReference>
<evidence type="ECO:0000259" key="5">
    <source>
        <dbReference type="PROSITE" id="PS50157"/>
    </source>
</evidence>
<dbReference type="GO" id="GO:0000978">
    <property type="term" value="F:RNA polymerase II cis-regulatory region sequence-specific DNA binding"/>
    <property type="evidence" value="ECO:0007669"/>
    <property type="project" value="TreeGrafter"/>
</dbReference>
<dbReference type="PROSITE" id="PS50157">
    <property type="entry name" value="ZINC_FINGER_C2H2_2"/>
    <property type="match status" value="1"/>
</dbReference>